<sequence>MRGAFFTWAIPDLSRQYLPPAGRCYCSSIAQSTGRMNMKKPTSTPHDAVFKTYLSHPDTARDFLQLYLPETLLKVCDLRTLHLESGHFVEDDLRPFYADILYSLKTTAGDGYIYALIEHQSTPDRHMAFRLMRYAIAAMQRHLDAGHDRLPLVIPVLFYHGLVSPYPFSLRWLDEFVAPELAGHLYHGAFPLADITVIPDDEIATHQRMATLELLQKHIRQRDLAQLLDKLSELLLTGLATESQVQALMHYLVQAGNTREPIKFIRELALRTPQHKETLMTIAEYLEQQGLERGLAQGRQEGRKEEAQRIAVAMLHSGLPRDLVARLTGLTEQELTPLAD</sequence>
<dbReference type="EMBL" id="CP006918">
    <property type="protein sequence ID" value="AHM78266.1"/>
    <property type="molecule type" value="Genomic_DNA"/>
</dbReference>
<evidence type="ECO:0000256" key="1">
    <source>
        <dbReference type="ARBA" id="ARBA00009787"/>
    </source>
</evidence>
<gene>
    <name evidence="3" type="ORF">KPNJ2_01486</name>
</gene>
<proteinExistence type="inferred from homology"/>
<evidence type="ECO:0000313" key="3">
    <source>
        <dbReference type="EMBL" id="AHM78266.1"/>
    </source>
</evidence>
<evidence type="ECO:0000259" key="2">
    <source>
        <dbReference type="Pfam" id="PF04754"/>
    </source>
</evidence>
<dbReference type="GO" id="GO:0006310">
    <property type="term" value="P:DNA recombination"/>
    <property type="evidence" value="ECO:0007669"/>
    <property type="project" value="TreeGrafter"/>
</dbReference>
<dbReference type="PANTHER" id="PTHR34611">
    <property type="match status" value="1"/>
</dbReference>
<organism evidence="3 4">
    <name type="scientific">Klebsiella pneumoniae 30684/NJST258_2</name>
    <dbReference type="NCBI Taxonomy" id="1420013"/>
    <lineage>
        <taxon>Bacteria</taxon>
        <taxon>Pseudomonadati</taxon>
        <taxon>Pseudomonadota</taxon>
        <taxon>Gammaproteobacteria</taxon>
        <taxon>Enterobacterales</taxon>
        <taxon>Enterobacteriaceae</taxon>
        <taxon>Klebsiella/Raoultella group</taxon>
        <taxon>Klebsiella</taxon>
        <taxon>Klebsiella pneumoniae complex</taxon>
    </lineage>
</organism>
<reference evidence="3 4" key="1">
    <citation type="journal article" date="2014" name="Proc. Natl. Acad. Sci. U.S.A.">
        <title>Molecular dissection of the evolution of carbapenem-resistant multilocus sequence type 258 Klebsiella pneumoniae.</title>
        <authorList>
            <person name="Deleo F.R."/>
            <person name="Chen L."/>
            <person name="Porcella S.F."/>
            <person name="Martens C.A."/>
            <person name="Kobayashi S.D."/>
            <person name="Porter A.R."/>
            <person name="Chavda K.D."/>
            <person name="Jacobs M.R."/>
            <person name="Mathema B."/>
            <person name="Olsen R.J."/>
            <person name="Bonomo R.A."/>
            <person name="Musser J.M."/>
            <person name="Kreiswirth B.N."/>
        </authorList>
    </citation>
    <scope>NUCLEOTIDE SEQUENCE [LARGE SCALE GENOMIC DNA]</scope>
    <source>
        <strain evidence="3">30684/NJST258_2</strain>
    </source>
</reference>
<dbReference type="Proteomes" id="UP000019586">
    <property type="component" value="Chromosome"/>
</dbReference>
<dbReference type="GO" id="GO:1990238">
    <property type="term" value="F:double-stranded DNA endonuclease activity"/>
    <property type="evidence" value="ECO:0007669"/>
    <property type="project" value="TreeGrafter"/>
</dbReference>
<dbReference type="KEGG" id="kps:KPNJ2_01486"/>
<dbReference type="Pfam" id="PF04754">
    <property type="entry name" value="Transposase_31"/>
    <property type="match status" value="1"/>
</dbReference>
<dbReference type="InterPro" id="IPR051699">
    <property type="entry name" value="Rpn/YhgA-like_nuclease"/>
</dbReference>
<comment type="similarity">
    <text evidence="1">Belongs to the Rpn/YhgA-like nuclease family.</text>
</comment>
<protein>
    <submittedName>
        <fullName evidence="3">Putative YhgA-like transposase</fullName>
    </submittedName>
</protein>
<dbReference type="InterPro" id="IPR006842">
    <property type="entry name" value="Transposase_31"/>
</dbReference>
<dbReference type="AlphaFoldDB" id="W8VF81"/>
<dbReference type="PATRIC" id="fig|1420013.3.peg.1421"/>
<dbReference type="HOGENOM" id="CLU_059548_1_0_6"/>
<dbReference type="InterPro" id="IPR010106">
    <property type="entry name" value="RpnA"/>
</dbReference>
<accession>W8VF81</accession>
<dbReference type="PANTHER" id="PTHR34611:SF2">
    <property type="entry name" value="INACTIVE RECOMBINATION-PROMOTING NUCLEASE-LIKE PROTEIN RPNE-RELATED"/>
    <property type="match status" value="1"/>
</dbReference>
<dbReference type="NCBIfam" id="TIGR01784">
    <property type="entry name" value="T_den_put_tspse"/>
    <property type="match status" value="1"/>
</dbReference>
<feature type="domain" description="Transposase (putative) YhgA-like" evidence="2">
    <location>
        <begin position="44"/>
        <end position="245"/>
    </location>
</feature>
<evidence type="ECO:0000313" key="4">
    <source>
        <dbReference type="Proteomes" id="UP000019586"/>
    </source>
</evidence>
<name>W8VF81_KLEPN</name>